<dbReference type="Proteomes" id="UP000248925">
    <property type="component" value="Unassembled WGS sequence"/>
</dbReference>
<keyword evidence="3" id="KW-1185">Reference proteome</keyword>
<protein>
    <recommendedName>
        <fullName evidence="4">Transmembrane protein</fullName>
    </recommendedName>
</protein>
<reference evidence="2 3" key="1">
    <citation type="journal article" date="2018" name="Sci. Rep.">
        <title>Rhizobium tumorigenes sp. nov., a novel plant tumorigenic bacterium isolated from cane gall tumors on thornless blackberry.</title>
        <authorList>
            <person name="Kuzmanovi N."/>
            <person name="Smalla K."/>
            <person name="Gronow S."/>
            <person name="PuBawska J."/>
        </authorList>
    </citation>
    <scope>NUCLEOTIDE SEQUENCE [LARGE SCALE GENOMIC DNA]</scope>
    <source>
        <strain evidence="2 3">CCBAU 85046</strain>
    </source>
</reference>
<name>A0A2W4C5Z1_9HYPH</name>
<evidence type="ECO:0008006" key="4">
    <source>
        <dbReference type="Google" id="ProtNLM"/>
    </source>
</evidence>
<feature type="transmembrane region" description="Helical" evidence="1">
    <location>
        <begin position="47"/>
        <end position="66"/>
    </location>
</feature>
<keyword evidence="1" id="KW-1133">Transmembrane helix</keyword>
<dbReference type="AlphaFoldDB" id="A0A2W4C5Z1"/>
<accession>A0A2W4C5Z1</accession>
<gene>
    <name evidence="2" type="ORF">CPY51_27295</name>
</gene>
<dbReference type="OrthoDB" id="8396058at2"/>
<organism evidence="2 3">
    <name type="scientific">Rhizobium tubonense</name>
    <dbReference type="NCBI Taxonomy" id="484088"/>
    <lineage>
        <taxon>Bacteria</taxon>
        <taxon>Pseudomonadati</taxon>
        <taxon>Pseudomonadota</taxon>
        <taxon>Alphaproteobacteria</taxon>
        <taxon>Hyphomicrobiales</taxon>
        <taxon>Rhizobiaceae</taxon>
        <taxon>Rhizobium/Agrobacterium group</taxon>
        <taxon>Rhizobium</taxon>
    </lineage>
</organism>
<sequence>MTTARRGTLLSLFAVVEGATGLALVVVPSLVVTLLFGSTLIAPEVAVIGRICGAALLAAAAASWGARNDNRRHGPFELLVGITLYNCLVTAIFVYSALVLKMIGFLLWPASIFHAAISMWCLLVTWRAIRAAS</sequence>
<dbReference type="EMBL" id="PCDP01000064">
    <property type="protein sequence ID" value="PZM08917.1"/>
    <property type="molecule type" value="Genomic_DNA"/>
</dbReference>
<feature type="transmembrane region" description="Helical" evidence="1">
    <location>
        <begin position="78"/>
        <end position="100"/>
    </location>
</feature>
<evidence type="ECO:0000313" key="2">
    <source>
        <dbReference type="EMBL" id="PZM08917.1"/>
    </source>
</evidence>
<feature type="transmembrane region" description="Helical" evidence="1">
    <location>
        <begin position="106"/>
        <end position="129"/>
    </location>
</feature>
<feature type="transmembrane region" description="Helical" evidence="1">
    <location>
        <begin position="12"/>
        <end position="41"/>
    </location>
</feature>
<dbReference type="RefSeq" id="WP_111163383.1">
    <property type="nucleotide sequence ID" value="NZ_PCDP01000064.1"/>
</dbReference>
<evidence type="ECO:0000313" key="3">
    <source>
        <dbReference type="Proteomes" id="UP000248925"/>
    </source>
</evidence>
<comment type="caution">
    <text evidence="2">The sequence shown here is derived from an EMBL/GenBank/DDBJ whole genome shotgun (WGS) entry which is preliminary data.</text>
</comment>
<keyword evidence="1" id="KW-0812">Transmembrane</keyword>
<evidence type="ECO:0000256" key="1">
    <source>
        <dbReference type="SAM" id="Phobius"/>
    </source>
</evidence>
<keyword evidence="1" id="KW-0472">Membrane</keyword>
<proteinExistence type="predicted"/>